<evidence type="ECO:0000256" key="1">
    <source>
        <dbReference type="SAM" id="Phobius"/>
    </source>
</evidence>
<keyword evidence="1" id="KW-0812">Transmembrane</keyword>
<feature type="transmembrane region" description="Helical" evidence="1">
    <location>
        <begin position="123"/>
        <end position="144"/>
    </location>
</feature>
<protein>
    <submittedName>
        <fullName evidence="2">Membrane protein</fullName>
    </submittedName>
</protein>
<keyword evidence="1" id="KW-1133">Transmembrane helix</keyword>
<sequence length="217" mass="24900">MVVSLFLFYPTLFLYPWAFLRFFLNPVTSFYCWNGIMTFACLMISYFSMKSFSKETSRSAFFALLYTFGLYRIRLGYATLVLGEFTATTFLPLAFVGFYHVFWGDSKKWYDLAMGVALIAYSHFLSLYLTVFIFAIILICNILIKNNLSKERVISLAKSVFVAILLMAYVLVPFLTDYLGKNLKVPARSASFVNTFNDLISSSLTSNPFMAYNIGFF</sequence>
<dbReference type="EMBL" id="AZFI01000267">
    <property type="protein sequence ID" value="KRM19825.1"/>
    <property type="molecule type" value="Genomic_DNA"/>
</dbReference>
<accession>A0ABR5PHZ7</accession>
<proteinExistence type="predicted"/>
<feature type="transmembrane region" description="Helical" evidence="1">
    <location>
        <begin position="156"/>
        <end position="176"/>
    </location>
</feature>
<name>A0ABR5PHZ7_9LACO</name>
<keyword evidence="3" id="KW-1185">Reference proteome</keyword>
<evidence type="ECO:0000313" key="3">
    <source>
        <dbReference type="Proteomes" id="UP000051217"/>
    </source>
</evidence>
<feature type="transmembrane region" description="Helical" evidence="1">
    <location>
        <begin position="6"/>
        <end position="24"/>
    </location>
</feature>
<feature type="transmembrane region" description="Helical" evidence="1">
    <location>
        <begin position="31"/>
        <end position="49"/>
    </location>
</feature>
<feature type="transmembrane region" description="Helical" evidence="1">
    <location>
        <begin position="55"/>
        <end position="73"/>
    </location>
</feature>
<comment type="caution">
    <text evidence="2">The sequence shown here is derived from an EMBL/GenBank/DDBJ whole genome shotgun (WGS) entry which is preliminary data.</text>
</comment>
<keyword evidence="1" id="KW-0472">Membrane</keyword>
<organism evidence="2 3">
    <name type="scientific">Ligilactobacillus acidipiscis DSM 15836</name>
    <dbReference type="NCBI Taxonomy" id="1423716"/>
    <lineage>
        <taxon>Bacteria</taxon>
        <taxon>Bacillati</taxon>
        <taxon>Bacillota</taxon>
        <taxon>Bacilli</taxon>
        <taxon>Lactobacillales</taxon>
        <taxon>Lactobacillaceae</taxon>
        <taxon>Ligilactobacillus</taxon>
    </lineage>
</organism>
<feature type="transmembrane region" description="Helical" evidence="1">
    <location>
        <begin position="80"/>
        <end position="103"/>
    </location>
</feature>
<gene>
    <name evidence="2" type="ORF">FC65_GL001189</name>
</gene>
<reference evidence="2 3" key="1">
    <citation type="journal article" date="2015" name="Genome Announc.">
        <title>Expanding the biotechnology potential of lactobacilli through comparative genomics of 213 strains and associated genera.</title>
        <authorList>
            <person name="Sun Z."/>
            <person name="Harris H.M."/>
            <person name="McCann A."/>
            <person name="Guo C."/>
            <person name="Argimon S."/>
            <person name="Zhang W."/>
            <person name="Yang X."/>
            <person name="Jeffery I.B."/>
            <person name="Cooney J.C."/>
            <person name="Kagawa T.F."/>
            <person name="Liu W."/>
            <person name="Song Y."/>
            <person name="Salvetti E."/>
            <person name="Wrobel A."/>
            <person name="Rasinkangas P."/>
            <person name="Parkhill J."/>
            <person name="Rea M.C."/>
            <person name="O'Sullivan O."/>
            <person name="Ritari J."/>
            <person name="Douillard F.P."/>
            <person name="Paul Ross R."/>
            <person name="Yang R."/>
            <person name="Briner A.E."/>
            <person name="Felis G.E."/>
            <person name="de Vos W.M."/>
            <person name="Barrangou R."/>
            <person name="Klaenhammer T.R."/>
            <person name="Caufield P.W."/>
            <person name="Cui Y."/>
            <person name="Zhang H."/>
            <person name="O'Toole P.W."/>
        </authorList>
    </citation>
    <scope>NUCLEOTIDE SEQUENCE [LARGE SCALE GENOMIC DNA]</scope>
    <source>
        <strain evidence="2 3">DSM 15836</strain>
    </source>
</reference>
<dbReference type="Proteomes" id="UP000051217">
    <property type="component" value="Unassembled WGS sequence"/>
</dbReference>
<evidence type="ECO:0000313" key="2">
    <source>
        <dbReference type="EMBL" id="KRM19825.1"/>
    </source>
</evidence>